<gene>
    <name evidence="7" type="ORF">FRZ44_12890</name>
</gene>
<evidence type="ECO:0000256" key="5">
    <source>
        <dbReference type="ARBA" id="ARBA00022898"/>
    </source>
</evidence>
<dbReference type="NCBIfam" id="NF005685">
    <property type="entry name" value="PRK07483.1"/>
    <property type="match status" value="1"/>
</dbReference>
<reference evidence="7 8" key="1">
    <citation type="submission" date="2019-08" db="EMBL/GenBank/DDBJ databases">
        <title>Hyperibacter terrae gen. nov., sp. nov. and Hyperibacter viscosus sp. nov., two new members in the family Rhodospirillaceae isolated from the rhizosphere of Hypericum perforatum.</title>
        <authorList>
            <person name="Noviana Z."/>
        </authorList>
    </citation>
    <scope>NUCLEOTIDE SEQUENCE [LARGE SCALE GENOMIC DNA]</scope>
    <source>
        <strain evidence="7 8">R5913</strain>
    </source>
</reference>
<evidence type="ECO:0000256" key="4">
    <source>
        <dbReference type="ARBA" id="ARBA00022679"/>
    </source>
</evidence>
<dbReference type="GO" id="GO:0008483">
    <property type="term" value="F:transaminase activity"/>
    <property type="evidence" value="ECO:0007669"/>
    <property type="project" value="UniProtKB-KW"/>
</dbReference>
<comment type="cofactor">
    <cofactor evidence="1">
        <name>pyridoxal 5'-phosphate</name>
        <dbReference type="ChEBI" id="CHEBI:597326"/>
    </cofactor>
</comment>
<dbReference type="InterPro" id="IPR015422">
    <property type="entry name" value="PyrdxlP-dep_Trfase_small"/>
</dbReference>
<evidence type="ECO:0000313" key="7">
    <source>
        <dbReference type="EMBL" id="QEX15999.1"/>
    </source>
</evidence>
<dbReference type="Proteomes" id="UP000326202">
    <property type="component" value="Chromosome"/>
</dbReference>
<evidence type="ECO:0000256" key="6">
    <source>
        <dbReference type="RuleBase" id="RU003560"/>
    </source>
</evidence>
<proteinExistence type="inferred from homology"/>
<evidence type="ECO:0000256" key="1">
    <source>
        <dbReference type="ARBA" id="ARBA00001933"/>
    </source>
</evidence>
<dbReference type="PANTHER" id="PTHR43094:SF1">
    <property type="entry name" value="AMINOTRANSFERASE CLASS-III"/>
    <property type="match status" value="1"/>
</dbReference>
<evidence type="ECO:0000256" key="3">
    <source>
        <dbReference type="ARBA" id="ARBA00022576"/>
    </source>
</evidence>
<dbReference type="Pfam" id="PF00202">
    <property type="entry name" value="Aminotran_3"/>
    <property type="match status" value="1"/>
</dbReference>
<keyword evidence="4 7" id="KW-0808">Transferase</keyword>
<dbReference type="GO" id="GO:0030170">
    <property type="term" value="F:pyridoxal phosphate binding"/>
    <property type="evidence" value="ECO:0007669"/>
    <property type="project" value="InterPro"/>
</dbReference>
<dbReference type="SUPFAM" id="SSF53383">
    <property type="entry name" value="PLP-dependent transferases"/>
    <property type="match status" value="1"/>
</dbReference>
<dbReference type="InterPro" id="IPR005814">
    <property type="entry name" value="Aminotrans_3"/>
</dbReference>
<dbReference type="EMBL" id="CP042906">
    <property type="protein sequence ID" value="QEX15999.1"/>
    <property type="molecule type" value="Genomic_DNA"/>
</dbReference>
<dbReference type="KEGG" id="htq:FRZ44_12890"/>
<organism evidence="7 8">
    <name type="scientific">Hypericibacter terrae</name>
    <dbReference type="NCBI Taxonomy" id="2602015"/>
    <lineage>
        <taxon>Bacteria</taxon>
        <taxon>Pseudomonadati</taxon>
        <taxon>Pseudomonadota</taxon>
        <taxon>Alphaproteobacteria</taxon>
        <taxon>Rhodospirillales</taxon>
        <taxon>Dongiaceae</taxon>
        <taxon>Hypericibacter</taxon>
    </lineage>
</organism>
<accession>A0A5J6MF40</accession>
<dbReference type="InterPro" id="IPR015424">
    <property type="entry name" value="PyrdxlP-dep_Trfase"/>
</dbReference>
<dbReference type="OrthoDB" id="9801834at2"/>
<keyword evidence="5 6" id="KW-0663">Pyridoxal phosphate</keyword>
<name>A0A5J6MF40_9PROT</name>
<dbReference type="FunFam" id="3.40.640.10:FF:000014">
    <property type="entry name" value="Adenosylmethionine-8-amino-7-oxononanoate aminotransferase, probable"/>
    <property type="match status" value="1"/>
</dbReference>
<dbReference type="CDD" id="cd00610">
    <property type="entry name" value="OAT_like"/>
    <property type="match status" value="1"/>
</dbReference>
<dbReference type="InterPro" id="IPR049704">
    <property type="entry name" value="Aminotrans_3_PPA_site"/>
</dbReference>
<dbReference type="RefSeq" id="WP_151176405.1">
    <property type="nucleotide sequence ID" value="NZ_CP042906.1"/>
</dbReference>
<comment type="similarity">
    <text evidence="2 6">Belongs to the class-III pyridoxal-phosphate-dependent aminotransferase family.</text>
</comment>
<dbReference type="PANTHER" id="PTHR43094">
    <property type="entry name" value="AMINOTRANSFERASE"/>
    <property type="match status" value="1"/>
</dbReference>
<keyword evidence="8" id="KW-1185">Reference proteome</keyword>
<dbReference type="GO" id="GO:0005829">
    <property type="term" value="C:cytosol"/>
    <property type="evidence" value="ECO:0007669"/>
    <property type="project" value="TreeGrafter"/>
</dbReference>
<evidence type="ECO:0000313" key="8">
    <source>
        <dbReference type="Proteomes" id="UP000326202"/>
    </source>
</evidence>
<sequence length="458" mass="50040">MSPDSASTRSSSRVFPREFDHELPKAVRGEGIWVIDSEGRRYLDASGGAAVSCLGHSHPAVIQAIQRQAALLPFAYSHFFTSEPLEELATLLVDAAPAGMDKVFFVAGGSEATEAALKLARQYHLERGEPRRRKFIARRQSYHGNTLGALAVSSNPGRREPYLPMLMEVRHIAPCYAYREKRTDESEEAYGLRVADELDQAIRELGPENVAAFIAEPVVGATLGACPAVPGYFKRVREICDRHGVLLILDEVMCGMGRCGTLYACEAEGVVPDILTMAKGLGAGYQPIGAVMAHRRVVAAIEDGSRALMHGHTYFNHTIAVAAAVAVQRTFKAENLLENVRRQGARLKQGLEERLGNHRHVGDVRGRGLFLGIELVQDRASKRPFDPALKLHARLRDAGMSEGMMCYPTGGCVDGKRGDHVILAPPYIVTDREVDEIVERTGRTIDRALRGLPADSAV</sequence>
<evidence type="ECO:0000256" key="2">
    <source>
        <dbReference type="ARBA" id="ARBA00008954"/>
    </source>
</evidence>
<keyword evidence="3 7" id="KW-0032">Aminotransferase</keyword>
<dbReference type="InterPro" id="IPR015421">
    <property type="entry name" value="PyrdxlP-dep_Trfase_major"/>
</dbReference>
<dbReference type="PROSITE" id="PS00600">
    <property type="entry name" value="AA_TRANSFER_CLASS_3"/>
    <property type="match status" value="1"/>
</dbReference>
<dbReference type="Gene3D" id="3.40.640.10">
    <property type="entry name" value="Type I PLP-dependent aspartate aminotransferase-like (Major domain)"/>
    <property type="match status" value="1"/>
</dbReference>
<dbReference type="AlphaFoldDB" id="A0A5J6MF40"/>
<dbReference type="Gene3D" id="3.90.1150.10">
    <property type="entry name" value="Aspartate Aminotransferase, domain 1"/>
    <property type="match status" value="1"/>
</dbReference>
<protein>
    <submittedName>
        <fullName evidence="7">Adenosylmethionine-8-amino-7-oxononanoate aminotransferase</fullName>
    </submittedName>
</protein>